<dbReference type="InterPro" id="IPR052176">
    <property type="entry name" value="Glycosyl_Hydrlase_43_Enz"/>
</dbReference>
<keyword evidence="2" id="KW-0858">Xylan degradation</keyword>
<keyword evidence="9" id="KW-1185">Reference proteome</keyword>
<dbReference type="PANTHER" id="PTHR43772:SF2">
    <property type="entry name" value="PUTATIVE (AFU_ORTHOLOGUE AFUA_2G04480)-RELATED"/>
    <property type="match status" value="1"/>
</dbReference>
<dbReference type="GO" id="GO:0004553">
    <property type="term" value="F:hydrolase activity, hydrolyzing O-glycosyl compounds"/>
    <property type="evidence" value="ECO:0007669"/>
    <property type="project" value="InterPro"/>
</dbReference>
<evidence type="ECO:0000256" key="3">
    <source>
        <dbReference type="ARBA" id="ARBA00022801"/>
    </source>
</evidence>
<name>A0A4R7FS35_9MICO</name>
<dbReference type="InterPro" id="IPR006710">
    <property type="entry name" value="Glyco_hydro_43"/>
</dbReference>
<protein>
    <submittedName>
        <fullName evidence="8">Glycosyl hydrolase family 43</fullName>
    </submittedName>
</protein>
<evidence type="ECO:0000313" key="9">
    <source>
        <dbReference type="Proteomes" id="UP000295344"/>
    </source>
</evidence>
<dbReference type="GO" id="GO:0045493">
    <property type="term" value="P:xylan catabolic process"/>
    <property type="evidence" value="ECO:0007669"/>
    <property type="project" value="UniProtKB-KW"/>
</dbReference>
<evidence type="ECO:0000256" key="6">
    <source>
        <dbReference type="PIRSR" id="PIRSR606710-2"/>
    </source>
</evidence>
<dbReference type="InterPro" id="IPR023296">
    <property type="entry name" value="Glyco_hydro_beta-prop_sf"/>
</dbReference>
<evidence type="ECO:0000313" key="8">
    <source>
        <dbReference type="EMBL" id="TDS80633.1"/>
    </source>
</evidence>
<comment type="caution">
    <text evidence="8">The sequence shown here is derived from an EMBL/GenBank/DDBJ whole genome shotgun (WGS) entry which is preliminary data.</text>
</comment>
<dbReference type="RefSeq" id="WP_133765330.1">
    <property type="nucleotide sequence ID" value="NZ_BAAARP010000001.1"/>
</dbReference>
<evidence type="ECO:0000256" key="7">
    <source>
        <dbReference type="RuleBase" id="RU361187"/>
    </source>
</evidence>
<dbReference type="Proteomes" id="UP000295344">
    <property type="component" value="Unassembled WGS sequence"/>
</dbReference>
<evidence type="ECO:0000256" key="5">
    <source>
        <dbReference type="ARBA" id="ARBA00023295"/>
    </source>
</evidence>
<keyword evidence="2" id="KW-0624">Polysaccharide degradation</keyword>
<evidence type="ECO:0000256" key="4">
    <source>
        <dbReference type="ARBA" id="ARBA00023277"/>
    </source>
</evidence>
<dbReference type="SUPFAM" id="SSF75005">
    <property type="entry name" value="Arabinanase/levansucrase/invertase"/>
    <property type="match status" value="1"/>
</dbReference>
<gene>
    <name evidence="8" type="ORF">CLV52_1199</name>
</gene>
<keyword evidence="3 7" id="KW-0378">Hydrolase</keyword>
<keyword evidence="5 7" id="KW-0326">Glycosidase</keyword>
<accession>A0A4R7FS35</accession>
<reference evidence="8 9" key="1">
    <citation type="submission" date="2019-03" db="EMBL/GenBank/DDBJ databases">
        <title>Genomic Encyclopedia of Archaeal and Bacterial Type Strains, Phase II (KMG-II): from individual species to whole genera.</title>
        <authorList>
            <person name="Goeker M."/>
        </authorList>
    </citation>
    <scope>NUCLEOTIDE SEQUENCE [LARGE SCALE GENOMIC DNA]</scope>
    <source>
        <strain evidence="8 9">DSM 24782</strain>
    </source>
</reference>
<keyword evidence="4" id="KW-0119">Carbohydrate metabolism</keyword>
<dbReference type="PANTHER" id="PTHR43772">
    <property type="entry name" value="ENDO-1,4-BETA-XYLANASE"/>
    <property type="match status" value="1"/>
</dbReference>
<dbReference type="Pfam" id="PF04616">
    <property type="entry name" value="Glyco_hydro_43"/>
    <property type="match status" value="1"/>
</dbReference>
<comment type="similarity">
    <text evidence="1 7">Belongs to the glycosyl hydrolase 43 family.</text>
</comment>
<feature type="site" description="Important for catalytic activity, responsible for pKa modulation of the active site Glu and correct orientation of both the proton donor and substrate" evidence="6">
    <location>
        <position position="120"/>
    </location>
</feature>
<evidence type="ECO:0000256" key="1">
    <source>
        <dbReference type="ARBA" id="ARBA00009865"/>
    </source>
</evidence>
<dbReference type="OrthoDB" id="9801455at2"/>
<sequence length="287" mass="31255">MSLPGFHADPSLVRVGDRYWVHPTTDGSADWGGTTFSAFSSPDLVDWTDHGVVLRLGVDVPWAAVRAWAPAMVPWRGRFHLFFCGEQAIGHAVADAPDGPFTADPAPLIAKDELPGQAIDPAFALDDDGSPLLLWGNTHAFVAPLTEDLAAIDRSRLREVTPEGFREALALHRHDGRRYWSWSENDTRDPEYRVAWGVDDGAGGIARRGVLLEQRPELGILATGHHSVLEVPELGTWVIAYHRFAIGTEPPGDGIHREVVFDELRHTADGGLAAVPTLDGLRLPLPG</sequence>
<dbReference type="EMBL" id="SOAM01000001">
    <property type="protein sequence ID" value="TDS80633.1"/>
    <property type="molecule type" value="Genomic_DNA"/>
</dbReference>
<evidence type="ECO:0000256" key="2">
    <source>
        <dbReference type="ARBA" id="ARBA00022651"/>
    </source>
</evidence>
<organism evidence="8 9">
    <name type="scientific">Amnibacterium kyonggiense</name>
    <dbReference type="NCBI Taxonomy" id="595671"/>
    <lineage>
        <taxon>Bacteria</taxon>
        <taxon>Bacillati</taxon>
        <taxon>Actinomycetota</taxon>
        <taxon>Actinomycetes</taxon>
        <taxon>Micrococcales</taxon>
        <taxon>Microbacteriaceae</taxon>
        <taxon>Amnibacterium</taxon>
    </lineage>
</organism>
<dbReference type="AlphaFoldDB" id="A0A4R7FS35"/>
<proteinExistence type="inferred from homology"/>
<dbReference type="Gene3D" id="2.115.10.20">
    <property type="entry name" value="Glycosyl hydrolase domain, family 43"/>
    <property type="match status" value="1"/>
</dbReference>